<dbReference type="EMBL" id="BK014647">
    <property type="protein sequence ID" value="DAD65710.1"/>
    <property type="molecule type" value="Genomic_DNA"/>
</dbReference>
<name>A0A8S5L734_9CAUD</name>
<organism evidence="1">
    <name type="scientific">Siphoviridae sp. ctnFV5</name>
    <dbReference type="NCBI Taxonomy" id="2823600"/>
    <lineage>
        <taxon>Viruses</taxon>
        <taxon>Duplodnaviria</taxon>
        <taxon>Heunggongvirae</taxon>
        <taxon>Uroviricota</taxon>
        <taxon>Caudoviricetes</taxon>
    </lineage>
</organism>
<sequence length="31" mass="3624">MFIMCAKTNFHMAKLRTTYPTTLLMCISNEL</sequence>
<evidence type="ECO:0000313" key="1">
    <source>
        <dbReference type="EMBL" id="DAD65710.1"/>
    </source>
</evidence>
<accession>A0A8S5L734</accession>
<proteinExistence type="predicted"/>
<protein>
    <submittedName>
        <fullName evidence="1">Uncharacterized protein</fullName>
    </submittedName>
</protein>
<reference evidence="1" key="1">
    <citation type="journal article" date="2021" name="Proc. Natl. Acad. Sci. U.S.A.">
        <title>A Catalog of Tens of Thousands of Viruses from Human Metagenomes Reveals Hidden Associations with Chronic Diseases.</title>
        <authorList>
            <person name="Tisza M.J."/>
            <person name="Buck C.B."/>
        </authorList>
    </citation>
    <scope>NUCLEOTIDE SEQUENCE</scope>
    <source>
        <strain evidence="1">CtnFV5</strain>
    </source>
</reference>